<dbReference type="InterPro" id="IPR018319">
    <property type="entry name" value="SelA-like"/>
</dbReference>
<keyword evidence="4 8" id="KW-0663">Pyridoxal phosphate</keyword>
<evidence type="ECO:0000256" key="9">
    <source>
        <dbReference type="PIRSR" id="PIRSR618319-50"/>
    </source>
</evidence>
<keyword evidence="2 8" id="KW-0963">Cytoplasm</keyword>
<evidence type="ECO:0000256" key="3">
    <source>
        <dbReference type="ARBA" id="ARBA00022679"/>
    </source>
</evidence>
<dbReference type="Gene3D" id="3.90.1150.180">
    <property type="match status" value="1"/>
</dbReference>
<dbReference type="GO" id="GO:0001717">
    <property type="term" value="P:conversion of seryl-tRNAsec to selenocys-tRNAsec"/>
    <property type="evidence" value="ECO:0007669"/>
    <property type="project" value="UniProtKB-UniRule"/>
</dbReference>
<dbReference type="Pfam" id="PF03841">
    <property type="entry name" value="SelA"/>
    <property type="match status" value="1"/>
</dbReference>
<comment type="function">
    <text evidence="8">Converts seryl-tRNA(Sec) to selenocysteinyl-tRNA(Sec) required for selenoprotein biosynthesis.</text>
</comment>
<dbReference type="GO" id="GO:0005737">
    <property type="term" value="C:cytoplasm"/>
    <property type="evidence" value="ECO:0007669"/>
    <property type="project" value="UniProtKB-SubCell"/>
</dbReference>
<dbReference type="EMBL" id="SMGG01000005">
    <property type="protein sequence ID" value="TCK59824.1"/>
    <property type="molecule type" value="Genomic_DNA"/>
</dbReference>
<comment type="cofactor">
    <cofactor evidence="1 8 9">
        <name>pyridoxal 5'-phosphate</name>
        <dbReference type="ChEBI" id="CHEBI:597326"/>
    </cofactor>
</comment>
<dbReference type="RefSeq" id="WP_132873981.1">
    <property type="nucleotide sequence ID" value="NZ_SMGG01000005.1"/>
</dbReference>
<feature type="modified residue" description="N6-(pyridoxal phosphate)lysine" evidence="8 9">
    <location>
        <position position="286"/>
    </location>
</feature>
<dbReference type="NCBIfam" id="TIGR00474">
    <property type="entry name" value="selA"/>
    <property type="match status" value="1"/>
</dbReference>
<evidence type="ECO:0000256" key="1">
    <source>
        <dbReference type="ARBA" id="ARBA00001933"/>
    </source>
</evidence>
<comment type="subcellular location">
    <subcellularLocation>
        <location evidence="8">Cytoplasm</location>
    </subcellularLocation>
</comment>
<evidence type="ECO:0000256" key="6">
    <source>
        <dbReference type="ARBA" id="ARBA00023266"/>
    </source>
</evidence>
<proteinExistence type="inferred from homology"/>
<dbReference type="OrthoDB" id="9787096at2"/>
<evidence type="ECO:0000256" key="8">
    <source>
        <dbReference type="HAMAP-Rule" id="MF_00423"/>
    </source>
</evidence>
<protein>
    <recommendedName>
        <fullName evidence="8">L-seryl-tRNA(Sec) selenium transferase</fullName>
        <ecNumber evidence="8">2.9.1.1</ecNumber>
    </recommendedName>
    <alternativeName>
        <fullName evidence="8">Selenocysteine synthase</fullName>
        <shortName evidence="8">Sec synthase</shortName>
    </alternativeName>
    <alternativeName>
        <fullName evidence="8">Selenocysteinyl-tRNA(Sec) synthase</fullName>
    </alternativeName>
</protein>
<dbReference type="GO" id="GO:0001514">
    <property type="term" value="P:selenocysteine incorporation"/>
    <property type="evidence" value="ECO:0007669"/>
    <property type="project" value="UniProtKB-UniRule"/>
</dbReference>
<keyword evidence="11" id="KW-1185">Reference proteome</keyword>
<reference evidence="10 11" key="1">
    <citation type="submission" date="2019-03" db="EMBL/GenBank/DDBJ databases">
        <title>Genomic Encyclopedia of Type Strains, Phase IV (KMG-IV): sequencing the most valuable type-strain genomes for metagenomic binning, comparative biology and taxonomic classification.</title>
        <authorList>
            <person name="Goeker M."/>
        </authorList>
    </citation>
    <scope>NUCLEOTIDE SEQUENCE [LARGE SCALE GENOMIC DNA]</scope>
    <source>
        <strain evidence="10 11">DSM 24984</strain>
    </source>
</reference>
<comment type="pathway">
    <text evidence="8">Aminoacyl-tRNA biosynthesis; selenocysteinyl-tRNA(Sec) biosynthesis; selenocysteinyl-tRNA(Sec) from L-seryl-tRNA(Sec) (bacterial route): step 1/1.</text>
</comment>
<dbReference type="GO" id="GO:0004125">
    <property type="term" value="F:L-seryl-tRNA(Sec) selenium transferase activity"/>
    <property type="evidence" value="ECO:0007669"/>
    <property type="project" value="UniProtKB-UniRule"/>
</dbReference>
<dbReference type="InterPro" id="IPR015421">
    <property type="entry name" value="PyrdxlP-dep_Trfase_major"/>
</dbReference>
<evidence type="ECO:0000256" key="2">
    <source>
        <dbReference type="ARBA" id="ARBA00022490"/>
    </source>
</evidence>
<keyword evidence="3 8" id="KW-0808">Transferase</keyword>
<dbReference type="PANTHER" id="PTHR32328">
    <property type="entry name" value="L-SERYL-TRNA(SEC) SELENIUM TRANSFERASE"/>
    <property type="match status" value="1"/>
</dbReference>
<organism evidence="10 11">
    <name type="scientific">Seleniivibrio woodruffii</name>
    <dbReference type="NCBI Taxonomy" id="1078050"/>
    <lineage>
        <taxon>Bacteria</taxon>
        <taxon>Pseudomonadati</taxon>
        <taxon>Deferribacterota</taxon>
        <taxon>Deferribacteres</taxon>
        <taxon>Deferribacterales</taxon>
        <taxon>Geovibrionaceae</taxon>
        <taxon>Seleniivibrio</taxon>
    </lineage>
</organism>
<keyword evidence="6 8" id="KW-0711">Selenium</keyword>
<dbReference type="PANTHER" id="PTHR32328:SF0">
    <property type="entry name" value="L-SERYL-TRNA(SEC) SELENIUM TRANSFERASE"/>
    <property type="match status" value="1"/>
</dbReference>
<dbReference type="Proteomes" id="UP000294614">
    <property type="component" value="Unassembled WGS sequence"/>
</dbReference>
<dbReference type="InterPro" id="IPR015424">
    <property type="entry name" value="PyrdxlP-dep_Trfase"/>
</dbReference>
<dbReference type="Gene3D" id="3.40.640.10">
    <property type="entry name" value="Type I PLP-dependent aspartate aminotransferase-like (Major domain)"/>
    <property type="match status" value="1"/>
</dbReference>
<evidence type="ECO:0000313" key="11">
    <source>
        <dbReference type="Proteomes" id="UP000294614"/>
    </source>
</evidence>
<dbReference type="AlphaFoldDB" id="A0A4R1K6J9"/>
<gene>
    <name evidence="8" type="primary">selA</name>
    <name evidence="10" type="ORF">C8D98_1991</name>
</gene>
<comment type="similarity">
    <text evidence="7 8">Belongs to the SelA family.</text>
</comment>
<comment type="catalytic activity">
    <reaction evidence="8">
        <text>L-seryl-tRNA(Sec) + selenophosphate + H(+) = L-selenocysteinyl-tRNA(Sec) + phosphate</text>
        <dbReference type="Rhea" id="RHEA:22728"/>
        <dbReference type="Rhea" id="RHEA-COMP:9742"/>
        <dbReference type="Rhea" id="RHEA-COMP:9743"/>
        <dbReference type="ChEBI" id="CHEBI:15378"/>
        <dbReference type="ChEBI" id="CHEBI:16144"/>
        <dbReference type="ChEBI" id="CHEBI:43474"/>
        <dbReference type="ChEBI" id="CHEBI:78533"/>
        <dbReference type="ChEBI" id="CHEBI:78573"/>
        <dbReference type="EC" id="2.9.1.1"/>
    </reaction>
</comment>
<comment type="caution">
    <text evidence="10">The sequence shown here is derived from an EMBL/GenBank/DDBJ whole genome shotgun (WGS) entry which is preliminary data.</text>
</comment>
<dbReference type="UniPathway" id="UPA00906">
    <property type="reaction ID" value="UER00896"/>
</dbReference>
<evidence type="ECO:0000256" key="5">
    <source>
        <dbReference type="ARBA" id="ARBA00022917"/>
    </source>
</evidence>
<evidence type="ECO:0000313" key="10">
    <source>
        <dbReference type="EMBL" id="TCK59824.1"/>
    </source>
</evidence>
<dbReference type="InterPro" id="IPR004534">
    <property type="entry name" value="SelA_trans"/>
</dbReference>
<evidence type="ECO:0000256" key="7">
    <source>
        <dbReference type="ARBA" id="ARBA00044507"/>
    </source>
</evidence>
<sequence>MDSNLFRLLPKMDRIIGEQRFQGLPKLLLKEAAKRAVEAARAEAAAGKEPVYEDILTDTAKIYSELSGGSLKRVINATGVPIHTNLGRSPLPECAADELKSIVCGYSNLEFDTETGKRGDRYHHAAEYLKILTGAEDAVIVNNNASAVFLVLNTFAKGKEAVVSRGELVEIGGSFRVPDVMKQSGAKMVEVGTTNKTRKADYDDAVTQKTALMMKVHRSNYEIVGFSEEASLCEVAQSAAGAGCISYYDAGSGLFVQHLPDDICRDRTIADFMSSGIDLISFSGDKMAGGCQAGIIAGKKTLINKLKKNPLMRMLRVDKMTIAVLQSVFRLYLTGRENEIPVNRMLSEGIEVLGLRAAKLAALIGGKVVSTKSTVGGGSCPMTEMKSFGVEVSVKGMSSAALDRHLRRWETPVIARVGEKVCFDVRTLDERDFETILNALGALK</sequence>
<accession>A0A4R1K6J9</accession>
<name>A0A4R1K6J9_9BACT</name>
<keyword evidence="5 8" id="KW-0648">Protein biosynthesis</keyword>
<evidence type="ECO:0000256" key="4">
    <source>
        <dbReference type="ARBA" id="ARBA00022898"/>
    </source>
</evidence>
<dbReference type="SUPFAM" id="SSF53383">
    <property type="entry name" value="PLP-dependent transferases"/>
    <property type="match status" value="1"/>
</dbReference>
<dbReference type="EC" id="2.9.1.1" evidence="8"/>
<dbReference type="HAMAP" id="MF_00423">
    <property type="entry name" value="SelA"/>
    <property type="match status" value="1"/>
</dbReference>